<keyword evidence="7" id="KW-1185">Reference proteome</keyword>
<dbReference type="SUPFAM" id="SSF46785">
    <property type="entry name" value="Winged helix' DNA-binding domain"/>
    <property type="match status" value="1"/>
</dbReference>
<dbReference type="PROSITE" id="PS51078">
    <property type="entry name" value="ICLR_ED"/>
    <property type="match status" value="1"/>
</dbReference>
<dbReference type="InterPro" id="IPR050707">
    <property type="entry name" value="HTH_MetabolicPath_Reg"/>
</dbReference>
<dbReference type="InterPro" id="IPR014757">
    <property type="entry name" value="Tscrpt_reg_IclR_C"/>
</dbReference>
<dbReference type="Pfam" id="PF01614">
    <property type="entry name" value="IclR_C"/>
    <property type="match status" value="1"/>
</dbReference>
<dbReference type="Gene3D" id="1.10.10.10">
    <property type="entry name" value="Winged helix-like DNA-binding domain superfamily/Winged helix DNA-binding domain"/>
    <property type="match status" value="1"/>
</dbReference>
<proteinExistence type="predicted"/>
<dbReference type="PANTHER" id="PTHR30136:SF35">
    <property type="entry name" value="HTH-TYPE TRANSCRIPTIONAL REGULATOR RV1719"/>
    <property type="match status" value="1"/>
</dbReference>
<dbReference type="PROSITE" id="PS51077">
    <property type="entry name" value="HTH_ICLR"/>
    <property type="match status" value="1"/>
</dbReference>
<keyword evidence="1" id="KW-0805">Transcription regulation</keyword>
<dbReference type="EMBL" id="AP022567">
    <property type="protein sequence ID" value="BBX36921.1"/>
    <property type="molecule type" value="Genomic_DNA"/>
</dbReference>
<evidence type="ECO:0000256" key="3">
    <source>
        <dbReference type="ARBA" id="ARBA00023163"/>
    </source>
</evidence>
<accession>A0ABN5YGK8</accession>
<keyword evidence="3" id="KW-0804">Transcription</keyword>
<evidence type="ECO:0000313" key="6">
    <source>
        <dbReference type="EMBL" id="BBX36921.1"/>
    </source>
</evidence>
<evidence type="ECO:0000259" key="5">
    <source>
        <dbReference type="PROSITE" id="PS51078"/>
    </source>
</evidence>
<dbReference type="InterPro" id="IPR029016">
    <property type="entry name" value="GAF-like_dom_sf"/>
</dbReference>
<feature type="domain" description="IclR-ED" evidence="5">
    <location>
        <begin position="81"/>
        <end position="265"/>
    </location>
</feature>
<dbReference type="Gene3D" id="3.30.450.40">
    <property type="match status" value="1"/>
</dbReference>
<dbReference type="InterPro" id="IPR036388">
    <property type="entry name" value="WH-like_DNA-bd_sf"/>
</dbReference>
<gene>
    <name evidence="6" type="ORF">MMAGJ_62030</name>
</gene>
<dbReference type="InterPro" id="IPR036390">
    <property type="entry name" value="WH_DNA-bd_sf"/>
</dbReference>
<dbReference type="SUPFAM" id="SSF55781">
    <property type="entry name" value="GAF domain-like"/>
    <property type="match status" value="1"/>
</dbReference>
<reference evidence="6 7" key="1">
    <citation type="journal article" date="2019" name="Emerg. Microbes Infect.">
        <title>Comprehensive subspecies identification of 175 nontuberculous mycobacteria species based on 7547 genomic profiles.</title>
        <authorList>
            <person name="Matsumoto Y."/>
            <person name="Kinjo T."/>
            <person name="Motooka D."/>
            <person name="Nabeya D."/>
            <person name="Jung N."/>
            <person name="Uechi K."/>
            <person name="Horii T."/>
            <person name="Iida T."/>
            <person name="Fujita J."/>
            <person name="Nakamura S."/>
        </authorList>
    </citation>
    <scope>NUCLEOTIDE SEQUENCE [LARGE SCALE GENOMIC DNA]</scope>
    <source>
        <strain evidence="6 7">JCM 12375</strain>
    </source>
</reference>
<dbReference type="PANTHER" id="PTHR30136">
    <property type="entry name" value="HELIX-TURN-HELIX TRANSCRIPTIONAL REGULATOR, ICLR FAMILY"/>
    <property type="match status" value="1"/>
</dbReference>
<evidence type="ECO:0000313" key="7">
    <source>
        <dbReference type="Proteomes" id="UP000465622"/>
    </source>
</evidence>
<evidence type="ECO:0000259" key="4">
    <source>
        <dbReference type="PROSITE" id="PS51077"/>
    </source>
</evidence>
<dbReference type="Pfam" id="PF09339">
    <property type="entry name" value="HTH_IclR"/>
    <property type="match status" value="1"/>
</dbReference>
<dbReference type="InterPro" id="IPR005471">
    <property type="entry name" value="Tscrpt_reg_IclR_N"/>
</dbReference>
<evidence type="ECO:0000256" key="2">
    <source>
        <dbReference type="ARBA" id="ARBA00023125"/>
    </source>
</evidence>
<organism evidence="6 7">
    <name type="scientific">Mycolicibacterium mageritense</name>
    <name type="common">Mycobacterium mageritense</name>
    <dbReference type="NCBI Taxonomy" id="53462"/>
    <lineage>
        <taxon>Bacteria</taxon>
        <taxon>Bacillati</taxon>
        <taxon>Actinomycetota</taxon>
        <taxon>Actinomycetes</taxon>
        <taxon>Mycobacteriales</taxon>
        <taxon>Mycobacteriaceae</taxon>
        <taxon>Mycolicibacterium</taxon>
    </lineage>
</organism>
<sequence length="276" mass="29164">MLQVAANICDMAVEKSGNQSVERAAAVLRLFTGRSPALRVSDVASALDLGLSTASRLLATLESVELVRRDPVSQLYELGPAVIAMAGVALNNEPVYRQSRAITQRLAWELGLGANVAVRRGDALFYLQNVEGPLAHKSYSLLGQRNPLYATAMGKCLLLEIPRAERIELLGAGPLTSYTARTITDHDALDDDLQRCAARGYAIEVEELALGRACIAAPVRDHTGGIVAALSVSGALSAISLPERETDLGAIVIEAADSVSTGLGYLGHVPTVPSRP</sequence>
<protein>
    <submittedName>
        <fullName evidence="6">IclR family transcriptional regulator</fullName>
    </submittedName>
</protein>
<keyword evidence="2" id="KW-0238">DNA-binding</keyword>
<dbReference type="Proteomes" id="UP000465622">
    <property type="component" value="Chromosome"/>
</dbReference>
<evidence type="ECO:0000256" key="1">
    <source>
        <dbReference type="ARBA" id="ARBA00023015"/>
    </source>
</evidence>
<dbReference type="SMART" id="SM00346">
    <property type="entry name" value="HTH_ICLR"/>
    <property type="match status" value="1"/>
</dbReference>
<name>A0ABN5YGK8_MYCME</name>
<feature type="domain" description="HTH iclR-type" evidence="4">
    <location>
        <begin position="18"/>
        <end position="80"/>
    </location>
</feature>